<evidence type="ECO:0000313" key="14">
    <source>
        <dbReference type="Proteomes" id="UP001301140"/>
    </source>
</evidence>
<dbReference type="PANTHER" id="PTHR43065:SF46">
    <property type="entry name" value="C4-DICARBOXYLATE TRANSPORT SENSOR PROTEIN DCTB"/>
    <property type="match status" value="1"/>
</dbReference>
<dbReference type="PANTHER" id="PTHR43065">
    <property type="entry name" value="SENSOR HISTIDINE KINASE"/>
    <property type="match status" value="1"/>
</dbReference>
<dbReference type="InterPro" id="IPR036097">
    <property type="entry name" value="HisK_dim/P_sf"/>
</dbReference>
<keyword evidence="4" id="KW-0808">Transferase</keyword>
<dbReference type="InterPro" id="IPR035965">
    <property type="entry name" value="PAS-like_dom_sf"/>
</dbReference>
<dbReference type="PROSITE" id="PS50112">
    <property type="entry name" value="PAS"/>
    <property type="match status" value="1"/>
</dbReference>
<dbReference type="EMBL" id="JARGEQ010000079">
    <property type="protein sequence ID" value="MDF1586246.1"/>
    <property type="molecule type" value="Genomic_DNA"/>
</dbReference>
<dbReference type="Proteomes" id="UP001301140">
    <property type="component" value="Unassembled WGS sequence"/>
</dbReference>
<dbReference type="InterPro" id="IPR000014">
    <property type="entry name" value="PAS"/>
</dbReference>
<dbReference type="SMART" id="SM00388">
    <property type="entry name" value="HisKA"/>
    <property type="match status" value="1"/>
</dbReference>
<keyword evidence="3" id="KW-0597">Phosphoprotein</keyword>
<dbReference type="InterPro" id="IPR013656">
    <property type="entry name" value="PAS_4"/>
</dbReference>
<gene>
    <name evidence="13" type="ORF">PZ740_07590</name>
</gene>
<evidence type="ECO:0000256" key="1">
    <source>
        <dbReference type="ARBA" id="ARBA00000085"/>
    </source>
</evidence>
<evidence type="ECO:0000256" key="8">
    <source>
        <dbReference type="ARBA" id="ARBA00023012"/>
    </source>
</evidence>
<dbReference type="GO" id="GO:0000155">
    <property type="term" value="F:phosphorelay sensor kinase activity"/>
    <property type="evidence" value="ECO:0007669"/>
    <property type="project" value="InterPro"/>
</dbReference>
<feature type="transmembrane region" description="Helical" evidence="10">
    <location>
        <begin position="12"/>
        <end position="33"/>
    </location>
</feature>
<comment type="caution">
    <text evidence="13">The sequence shown here is derived from an EMBL/GenBank/DDBJ whole genome shotgun (WGS) entry which is preliminary data.</text>
</comment>
<dbReference type="NCBIfam" id="TIGR00229">
    <property type="entry name" value="sensory_box"/>
    <property type="match status" value="1"/>
</dbReference>
<dbReference type="SMART" id="SM00387">
    <property type="entry name" value="HATPase_c"/>
    <property type="match status" value="1"/>
</dbReference>
<protein>
    <recommendedName>
        <fullName evidence="2">histidine kinase</fullName>
        <ecNumber evidence="2">2.7.13.3</ecNumber>
    </recommendedName>
</protein>
<dbReference type="Pfam" id="PF02518">
    <property type="entry name" value="HATPase_c"/>
    <property type="match status" value="1"/>
</dbReference>
<dbReference type="RefSeq" id="WP_327788663.1">
    <property type="nucleotide sequence ID" value="NZ_JARGEQ010000079.1"/>
</dbReference>
<dbReference type="SMART" id="SM00091">
    <property type="entry name" value="PAS"/>
    <property type="match status" value="1"/>
</dbReference>
<evidence type="ECO:0000313" key="13">
    <source>
        <dbReference type="EMBL" id="MDF1586246.1"/>
    </source>
</evidence>
<dbReference type="AlphaFoldDB" id="A0AAP3XQJ9"/>
<keyword evidence="10" id="KW-1133">Transmembrane helix</keyword>
<sequence>MPADAPRGPGRLFVAVNGLLAAMILAVFVVQAWQGHETAMESGRREAGNLAASLEQHAAQTFAGLATALDELVPLLPVERLDDPALAPALHGLLEEREQGLEDVVALLVLDAEGRLLHSSHTSRPEDLRPASAAALAAPPPGSSGQLLLGSPSIARFGIHAGRPVLAAGERLLDRDGGRAGTLVALLDLTRLQNFYDALEVGPQGVVGLARADGMPLVRQPVGGAPILLPPAARGTFLGAGGSEDGGIRLVAYRRLPGQPLLVHVGLGLDDLLAGWRRQLRSEGTMAAVLLIVLLGGAALIKRAIDARQRAAQAHSARLARLAAASGELPAARAAEPLAARLAAVIEELFPGRAARVRLAGGVQAGAAAEADGAARLMLRAADGSQLGLIALEGAPRSADEQAVLTQLARIAAVQLENIRLLEARARAAAEAEAARAEIAGIFEAMSDAFCSLDHGWRFTHCNRRAEQLLGRPVDRLIGHPLWEAFPETVGLPVHAAFHRALEEGRPVELEFLHPSLERWLEIRAFPHKGGLAVYFRDITERLETEAQLRQAQKMEAMGQLTGGVAHDLNNLLTVILGNAELLAERLGHEPALQRCASLGLEAAQRAADLVDRLLAFARRKPLAPRPLDVAALLDGLAPLLEHTLGAGIRLERVEEPGLWPVLADRGQLENALVNLAVNGRDAMTPKAGGPATGTLTLCAANKRLEEGEAGEEIEPGCYVELAVADTGSGMDREVLARVFEPFFTTKPPGKGSGLGLPMVYGFARQSRGLVRIASHPGHGTKVSLLLPKAPAVPRRDK</sequence>
<dbReference type="InterPro" id="IPR036890">
    <property type="entry name" value="HATPase_C_sf"/>
</dbReference>
<evidence type="ECO:0000256" key="3">
    <source>
        <dbReference type="ARBA" id="ARBA00022553"/>
    </source>
</evidence>
<feature type="compositionally biased region" description="Low complexity" evidence="9">
    <location>
        <begin position="130"/>
        <end position="142"/>
    </location>
</feature>
<accession>A0AAP3XQJ9</accession>
<dbReference type="Pfam" id="PF22588">
    <property type="entry name" value="dCache_1_like"/>
    <property type="match status" value="1"/>
</dbReference>
<keyword evidence="6" id="KW-0418">Kinase</keyword>
<dbReference type="Gene3D" id="3.30.565.10">
    <property type="entry name" value="Histidine kinase-like ATPase, C-terminal domain"/>
    <property type="match status" value="1"/>
</dbReference>
<evidence type="ECO:0000256" key="2">
    <source>
        <dbReference type="ARBA" id="ARBA00012438"/>
    </source>
</evidence>
<dbReference type="SUPFAM" id="SSF55874">
    <property type="entry name" value="ATPase domain of HSP90 chaperone/DNA topoisomerase II/histidine kinase"/>
    <property type="match status" value="1"/>
</dbReference>
<dbReference type="Pfam" id="PF08448">
    <property type="entry name" value="PAS_4"/>
    <property type="match status" value="1"/>
</dbReference>
<dbReference type="CDD" id="cd12915">
    <property type="entry name" value="PDC2_DGC_like"/>
    <property type="match status" value="1"/>
</dbReference>
<comment type="catalytic activity">
    <reaction evidence="1">
        <text>ATP + protein L-histidine = ADP + protein N-phospho-L-histidine.</text>
        <dbReference type="EC" id="2.7.13.3"/>
    </reaction>
</comment>
<dbReference type="PRINTS" id="PR00344">
    <property type="entry name" value="BCTRLSENSOR"/>
</dbReference>
<keyword evidence="5" id="KW-0547">Nucleotide-binding</keyword>
<feature type="domain" description="Histidine kinase" evidence="11">
    <location>
        <begin position="564"/>
        <end position="791"/>
    </location>
</feature>
<evidence type="ECO:0000256" key="9">
    <source>
        <dbReference type="SAM" id="MobiDB-lite"/>
    </source>
</evidence>
<evidence type="ECO:0000256" key="6">
    <source>
        <dbReference type="ARBA" id="ARBA00022777"/>
    </source>
</evidence>
<keyword evidence="10" id="KW-0812">Transmembrane</keyword>
<dbReference type="Pfam" id="PF00512">
    <property type="entry name" value="HisKA"/>
    <property type="match status" value="1"/>
</dbReference>
<keyword evidence="8" id="KW-0902">Two-component regulatory system</keyword>
<dbReference type="InterPro" id="IPR003594">
    <property type="entry name" value="HATPase_dom"/>
</dbReference>
<evidence type="ECO:0000256" key="7">
    <source>
        <dbReference type="ARBA" id="ARBA00022840"/>
    </source>
</evidence>
<dbReference type="CDD" id="cd00082">
    <property type="entry name" value="HisKA"/>
    <property type="match status" value="1"/>
</dbReference>
<reference evidence="13 14" key="1">
    <citation type="submission" date="2023-03" db="EMBL/GenBank/DDBJ databases">
        <title>YIM 152171 draft genome.</title>
        <authorList>
            <person name="Yang Z."/>
        </authorList>
    </citation>
    <scope>NUCLEOTIDE SEQUENCE [LARGE SCALE GENOMIC DNA]</scope>
    <source>
        <strain evidence="13 14">YIM 152171</strain>
    </source>
</reference>
<keyword evidence="14" id="KW-1185">Reference proteome</keyword>
<dbReference type="Gene3D" id="1.10.287.130">
    <property type="match status" value="1"/>
</dbReference>
<dbReference type="InterPro" id="IPR004358">
    <property type="entry name" value="Sig_transdc_His_kin-like_C"/>
</dbReference>
<evidence type="ECO:0000256" key="10">
    <source>
        <dbReference type="SAM" id="Phobius"/>
    </source>
</evidence>
<dbReference type="InterPro" id="IPR005467">
    <property type="entry name" value="His_kinase_dom"/>
</dbReference>
<dbReference type="EC" id="2.7.13.3" evidence="2"/>
<dbReference type="SUPFAM" id="SSF55785">
    <property type="entry name" value="PYP-like sensor domain (PAS domain)"/>
    <property type="match status" value="1"/>
</dbReference>
<evidence type="ECO:0000256" key="4">
    <source>
        <dbReference type="ARBA" id="ARBA00022679"/>
    </source>
</evidence>
<feature type="region of interest" description="Disordered" evidence="9">
    <location>
        <begin position="120"/>
        <end position="142"/>
    </location>
</feature>
<dbReference type="InterPro" id="IPR003661">
    <property type="entry name" value="HisK_dim/P_dom"/>
</dbReference>
<evidence type="ECO:0000259" key="11">
    <source>
        <dbReference type="PROSITE" id="PS50109"/>
    </source>
</evidence>
<feature type="domain" description="PAS" evidence="12">
    <location>
        <begin position="435"/>
        <end position="505"/>
    </location>
</feature>
<proteinExistence type="predicted"/>
<keyword evidence="10" id="KW-0472">Membrane</keyword>
<dbReference type="InterPro" id="IPR054327">
    <property type="entry name" value="His-kinase-like_sensor"/>
</dbReference>
<dbReference type="SUPFAM" id="SSF47384">
    <property type="entry name" value="Homodimeric domain of signal transducing histidine kinase"/>
    <property type="match status" value="1"/>
</dbReference>
<evidence type="ECO:0000259" key="12">
    <source>
        <dbReference type="PROSITE" id="PS50112"/>
    </source>
</evidence>
<dbReference type="PROSITE" id="PS50109">
    <property type="entry name" value="HIS_KIN"/>
    <property type="match status" value="1"/>
</dbReference>
<evidence type="ECO:0000256" key="5">
    <source>
        <dbReference type="ARBA" id="ARBA00022741"/>
    </source>
</evidence>
<name>A0AAP3XQJ9_9PROT</name>
<keyword evidence="7" id="KW-0067">ATP-binding</keyword>
<dbReference type="CDD" id="cd00130">
    <property type="entry name" value="PAS"/>
    <property type="match status" value="1"/>
</dbReference>
<dbReference type="GO" id="GO:0005524">
    <property type="term" value="F:ATP binding"/>
    <property type="evidence" value="ECO:0007669"/>
    <property type="project" value="UniProtKB-KW"/>
</dbReference>
<dbReference type="Gene3D" id="3.30.450.20">
    <property type="entry name" value="PAS domain"/>
    <property type="match status" value="3"/>
</dbReference>
<organism evidence="13 14">
    <name type="scientific">Marinimicrococcus flavescens</name>
    <dbReference type="NCBI Taxonomy" id="3031815"/>
    <lineage>
        <taxon>Bacteria</taxon>
        <taxon>Pseudomonadati</taxon>
        <taxon>Pseudomonadota</taxon>
        <taxon>Alphaproteobacteria</taxon>
        <taxon>Geminicoccales</taxon>
        <taxon>Geminicoccaceae</taxon>
        <taxon>Marinimicrococcus</taxon>
    </lineage>
</organism>
<dbReference type="CDD" id="cd18773">
    <property type="entry name" value="PDC1_HK_sensor"/>
    <property type="match status" value="1"/>
</dbReference>